<dbReference type="AlphaFoldDB" id="A0A397VUU0"/>
<dbReference type="SUPFAM" id="SSF81383">
    <property type="entry name" value="F-box domain"/>
    <property type="match status" value="1"/>
</dbReference>
<dbReference type="Gene3D" id="3.80.10.10">
    <property type="entry name" value="Ribonuclease Inhibitor"/>
    <property type="match status" value="1"/>
</dbReference>
<comment type="caution">
    <text evidence="1">The sequence shown here is derived from an EMBL/GenBank/DDBJ whole genome shotgun (WGS) entry which is preliminary data.</text>
</comment>
<reference evidence="1 2" key="1">
    <citation type="submission" date="2018-06" db="EMBL/GenBank/DDBJ databases">
        <title>Comparative genomics reveals the genomic features of Rhizophagus irregularis, R. cerebriforme, R. diaphanum and Gigaspora rosea, and their symbiotic lifestyle signature.</title>
        <authorList>
            <person name="Morin E."/>
            <person name="San Clemente H."/>
            <person name="Chen E.C.H."/>
            <person name="De La Providencia I."/>
            <person name="Hainaut M."/>
            <person name="Kuo A."/>
            <person name="Kohler A."/>
            <person name="Murat C."/>
            <person name="Tang N."/>
            <person name="Roy S."/>
            <person name="Loubradou J."/>
            <person name="Henrissat B."/>
            <person name="Grigoriev I.V."/>
            <person name="Corradi N."/>
            <person name="Roux C."/>
            <person name="Martin F.M."/>
        </authorList>
    </citation>
    <scope>NUCLEOTIDE SEQUENCE [LARGE SCALE GENOMIC DNA]</scope>
    <source>
        <strain evidence="1 2">DAOM 194757</strain>
    </source>
</reference>
<accession>A0A397VUU0</accession>
<proteinExistence type="predicted"/>
<organism evidence="1 2">
    <name type="scientific">Gigaspora rosea</name>
    <dbReference type="NCBI Taxonomy" id="44941"/>
    <lineage>
        <taxon>Eukaryota</taxon>
        <taxon>Fungi</taxon>
        <taxon>Fungi incertae sedis</taxon>
        <taxon>Mucoromycota</taxon>
        <taxon>Glomeromycotina</taxon>
        <taxon>Glomeromycetes</taxon>
        <taxon>Diversisporales</taxon>
        <taxon>Gigasporaceae</taxon>
        <taxon>Gigaspora</taxon>
    </lineage>
</organism>
<sequence>MYAQTSKIFMGDMPELMENILNNLNNELYSLYLCALVNRHWCKMSIPILWRNPFSFDKSPSFITKYFSSLNEDEQLVLKESGIDKEFSETLFDYARFLKALNLSWLEYKVKKWIDLECIINSESYYDTLYHVNNLLFKLFIERGVTLHNLDLHFSEFLKLKPEIFYSLGQNVQFFSRLQYIFDGLKLGGYYWTYTPELLHALSCITKSQEQLRQFSLFGLGNLLKFYGIISALEYQKNSLQEFIITGCAYSAEFEVLKNCKNLEILRIRSCNDEKLLKLLNYKIRTLEISGCSIDASIIIQILKESGLLLQHLNFGSRITRIEEESLILIALKSFCPNITHLNISNIEFSTQFLELINNLQKLQLLTLWCFITDIPEEELKIRVMQFAERLPLTLQYLDLGYNTWIEPYIDIFLNHCNVPLKKLLIYHLNNEKNTKALIEFCIRNRTLNYVGVLRYLNLKDHIKKDVEIYVTLVQYECIFVNC</sequence>
<dbReference type="Proteomes" id="UP000266673">
    <property type="component" value="Unassembled WGS sequence"/>
</dbReference>
<dbReference type="InterPro" id="IPR036047">
    <property type="entry name" value="F-box-like_dom_sf"/>
</dbReference>
<dbReference type="EMBL" id="QKWP01000139">
    <property type="protein sequence ID" value="RIB26324.1"/>
    <property type="molecule type" value="Genomic_DNA"/>
</dbReference>
<gene>
    <name evidence="1" type="ORF">C2G38_2163603</name>
</gene>
<evidence type="ECO:0008006" key="3">
    <source>
        <dbReference type="Google" id="ProtNLM"/>
    </source>
</evidence>
<dbReference type="SUPFAM" id="SSF52047">
    <property type="entry name" value="RNI-like"/>
    <property type="match status" value="1"/>
</dbReference>
<dbReference type="InterPro" id="IPR032675">
    <property type="entry name" value="LRR_dom_sf"/>
</dbReference>
<dbReference type="OrthoDB" id="2125396at2759"/>
<protein>
    <recommendedName>
        <fullName evidence="3">F-box domain-containing protein</fullName>
    </recommendedName>
</protein>
<keyword evidence="2" id="KW-1185">Reference proteome</keyword>
<evidence type="ECO:0000313" key="1">
    <source>
        <dbReference type="EMBL" id="RIB26324.1"/>
    </source>
</evidence>
<evidence type="ECO:0000313" key="2">
    <source>
        <dbReference type="Proteomes" id="UP000266673"/>
    </source>
</evidence>
<name>A0A397VUU0_9GLOM</name>